<dbReference type="InterPro" id="IPR023198">
    <property type="entry name" value="PGP-like_dom2"/>
</dbReference>
<dbReference type="CDD" id="cd07505">
    <property type="entry name" value="HAD_BPGM-like"/>
    <property type="match status" value="1"/>
</dbReference>
<evidence type="ECO:0000313" key="3">
    <source>
        <dbReference type="Proteomes" id="UP000034956"/>
    </source>
</evidence>
<dbReference type="SUPFAM" id="SSF56784">
    <property type="entry name" value="HAD-like"/>
    <property type="match status" value="1"/>
</dbReference>
<protein>
    <submittedName>
        <fullName evidence="2">Beta-phosphoglucomutase</fullName>
    </submittedName>
</protein>
<dbReference type="InterPro" id="IPR006439">
    <property type="entry name" value="HAD-SF_hydro_IA"/>
</dbReference>
<accession>A0A0G1X9U7</accession>
<dbReference type="SFLD" id="SFLDS00003">
    <property type="entry name" value="Haloacid_Dehalogenase"/>
    <property type="match status" value="1"/>
</dbReference>
<dbReference type="SFLD" id="SFLDG01129">
    <property type="entry name" value="C1.5:_HAD__Beta-PGM__Phosphata"/>
    <property type="match status" value="1"/>
</dbReference>
<sequence>MKKGAIFDLDGTLVSTIGLHDKAWETLFKRYGIELTKQEFKEQSGRKNTIFIDLVAARRKLDLNAAKLSDEKDEIVMEMLKAKPPAIFEDVEEFLNLLKQKGVKLALATSATSKTAPLLAHGIVSLFDEKIFAEDVSHGKPDPEIFLKAAEKLELKSEDCIVFEDAESGIEAAKRGGFYCVAKDNNLGQNLSEADLVVKNYIPKELIKLFQ</sequence>
<organism evidence="2 3">
    <name type="scientific">Candidatus Jorgensenbacteria bacterium GW2011_GWA1_48_11</name>
    <dbReference type="NCBI Taxonomy" id="1618660"/>
    <lineage>
        <taxon>Bacteria</taxon>
        <taxon>Candidatus Joergenseniibacteriota</taxon>
    </lineage>
</organism>
<comment type="caution">
    <text evidence="2">The sequence shown here is derived from an EMBL/GenBank/DDBJ whole genome shotgun (WGS) entry which is preliminary data.</text>
</comment>
<dbReference type="AlphaFoldDB" id="A0A0G1X9U7"/>
<comment type="similarity">
    <text evidence="1">Belongs to the HAD-like hydrolase superfamily. CbbY/CbbZ/Gph/YieH family.</text>
</comment>
<dbReference type="PANTHER" id="PTHR18901:SF38">
    <property type="entry name" value="PSEUDOURIDINE-5'-PHOSPHATASE"/>
    <property type="match status" value="1"/>
</dbReference>
<dbReference type="NCBIfam" id="TIGR02009">
    <property type="entry name" value="PGMB-YQAB-SF"/>
    <property type="match status" value="1"/>
</dbReference>
<evidence type="ECO:0000313" key="2">
    <source>
        <dbReference type="EMBL" id="KKU91095.1"/>
    </source>
</evidence>
<dbReference type="Gene3D" id="3.40.50.1000">
    <property type="entry name" value="HAD superfamily/HAD-like"/>
    <property type="match status" value="1"/>
</dbReference>
<dbReference type="PANTHER" id="PTHR18901">
    <property type="entry name" value="2-DEOXYGLUCOSE-6-PHOSPHATE PHOSPHATASE 2"/>
    <property type="match status" value="1"/>
</dbReference>
<dbReference type="Proteomes" id="UP000034956">
    <property type="component" value="Unassembled WGS sequence"/>
</dbReference>
<dbReference type="InterPro" id="IPR010976">
    <property type="entry name" value="B-phosphoglucomutase_hydrolase"/>
</dbReference>
<dbReference type="SFLD" id="SFLDG01135">
    <property type="entry name" value="C1.5.6:_HAD__Beta-PGM__Phospha"/>
    <property type="match status" value="1"/>
</dbReference>
<reference evidence="2 3" key="1">
    <citation type="journal article" date="2015" name="Nature">
        <title>rRNA introns, odd ribosomes, and small enigmatic genomes across a large radiation of phyla.</title>
        <authorList>
            <person name="Brown C.T."/>
            <person name="Hug L.A."/>
            <person name="Thomas B.C."/>
            <person name="Sharon I."/>
            <person name="Castelle C.J."/>
            <person name="Singh A."/>
            <person name="Wilkins M.J."/>
            <person name="Williams K.H."/>
            <person name="Banfield J.F."/>
        </authorList>
    </citation>
    <scope>NUCLEOTIDE SEQUENCE [LARGE SCALE GENOMIC DNA]</scope>
</reference>
<dbReference type="InterPro" id="IPR023214">
    <property type="entry name" value="HAD_sf"/>
</dbReference>
<dbReference type="Pfam" id="PF00702">
    <property type="entry name" value="Hydrolase"/>
    <property type="match status" value="1"/>
</dbReference>
<dbReference type="NCBIfam" id="TIGR01509">
    <property type="entry name" value="HAD-SF-IA-v3"/>
    <property type="match status" value="1"/>
</dbReference>
<gene>
    <name evidence="2" type="ORF">UY23_C0004G0040</name>
</gene>
<dbReference type="InterPro" id="IPR036412">
    <property type="entry name" value="HAD-like_sf"/>
</dbReference>
<dbReference type="Gene3D" id="1.10.150.240">
    <property type="entry name" value="Putative phosphatase, domain 2"/>
    <property type="match status" value="1"/>
</dbReference>
<proteinExistence type="inferred from homology"/>
<evidence type="ECO:0000256" key="1">
    <source>
        <dbReference type="ARBA" id="ARBA00006171"/>
    </source>
</evidence>
<dbReference type="EMBL" id="LCPF01000004">
    <property type="protein sequence ID" value="KKU91095.1"/>
    <property type="molecule type" value="Genomic_DNA"/>
</dbReference>
<name>A0A0G1X9U7_9BACT</name>
<dbReference type="NCBIfam" id="TIGR01549">
    <property type="entry name" value="HAD-SF-IA-v1"/>
    <property type="match status" value="1"/>
</dbReference>